<keyword evidence="2" id="KW-1185">Reference proteome</keyword>
<organism evidence="1 2">
    <name type="scientific">Henriciella algicola</name>
    <dbReference type="NCBI Taxonomy" id="1608422"/>
    <lineage>
        <taxon>Bacteria</taxon>
        <taxon>Pseudomonadati</taxon>
        <taxon>Pseudomonadota</taxon>
        <taxon>Alphaproteobacteria</taxon>
        <taxon>Hyphomonadales</taxon>
        <taxon>Hyphomonadaceae</taxon>
        <taxon>Henriciella</taxon>
    </lineage>
</organism>
<accession>A0A399RID0</accession>
<dbReference type="EMBL" id="QWGA01000003">
    <property type="protein sequence ID" value="RIJ31048.1"/>
    <property type="molecule type" value="Genomic_DNA"/>
</dbReference>
<evidence type="ECO:0000313" key="1">
    <source>
        <dbReference type="EMBL" id="RIJ31048.1"/>
    </source>
</evidence>
<name>A0A399RID0_9PROT</name>
<evidence type="ECO:0000313" key="2">
    <source>
        <dbReference type="Proteomes" id="UP000265845"/>
    </source>
</evidence>
<protein>
    <submittedName>
        <fullName evidence="1">Uncharacterized protein</fullName>
    </submittedName>
</protein>
<sequence>MLTATIWRNQSQDGNAFYNVRIVRSYLKEDTWREASSFSGSELLRLSRLSQAAYDAIARHRKAERQAQKEAA</sequence>
<comment type="caution">
    <text evidence="1">The sequence shown here is derived from an EMBL/GenBank/DDBJ whole genome shotgun (WGS) entry which is preliminary data.</text>
</comment>
<gene>
    <name evidence="1" type="ORF">D1222_01910</name>
</gene>
<dbReference type="Proteomes" id="UP000265845">
    <property type="component" value="Unassembled WGS sequence"/>
</dbReference>
<reference evidence="1 2" key="1">
    <citation type="submission" date="2018-08" db="EMBL/GenBank/DDBJ databases">
        <title>Henriciella mobilis sp. nov., isolated from seawater.</title>
        <authorList>
            <person name="Cheng H."/>
            <person name="Wu Y.-H."/>
            <person name="Xu X.-W."/>
            <person name="Guo L.-L."/>
        </authorList>
    </citation>
    <scope>NUCLEOTIDE SEQUENCE [LARGE SCALE GENOMIC DNA]</scope>
    <source>
        <strain evidence="1 2">CCUG67844</strain>
    </source>
</reference>
<proteinExistence type="predicted"/>
<dbReference type="AlphaFoldDB" id="A0A399RID0"/>